<dbReference type="AlphaFoldDB" id="R9PBF2"/>
<evidence type="ECO:0000313" key="2">
    <source>
        <dbReference type="Proteomes" id="UP000014071"/>
    </source>
</evidence>
<accession>R9PBF2</accession>
<dbReference type="EMBL" id="DF238793">
    <property type="protein sequence ID" value="GAC95385.1"/>
    <property type="molecule type" value="Genomic_DNA"/>
</dbReference>
<dbReference type="GeneID" id="24108251"/>
<name>R9PBF2_PSEHS</name>
<keyword evidence="2" id="KW-1185">Reference proteome</keyword>
<dbReference type="RefSeq" id="XP_012188972.1">
    <property type="nucleotide sequence ID" value="XM_012333582.1"/>
</dbReference>
<protein>
    <submittedName>
        <fullName evidence="1">Uncharacterized protein</fullName>
    </submittedName>
</protein>
<evidence type="ECO:0000313" key="1">
    <source>
        <dbReference type="EMBL" id="GAC95385.1"/>
    </source>
</evidence>
<organism evidence="1 2">
    <name type="scientific">Pseudozyma hubeiensis (strain SY62)</name>
    <name type="common">Yeast</name>
    <dbReference type="NCBI Taxonomy" id="1305764"/>
    <lineage>
        <taxon>Eukaryota</taxon>
        <taxon>Fungi</taxon>
        <taxon>Dikarya</taxon>
        <taxon>Basidiomycota</taxon>
        <taxon>Ustilaginomycotina</taxon>
        <taxon>Ustilaginomycetes</taxon>
        <taxon>Ustilaginales</taxon>
        <taxon>Ustilaginaceae</taxon>
        <taxon>Pseudozyma</taxon>
    </lineage>
</organism>
<dbReference type="HOGENOM" id="CLU_2758884_0_0_1"/>
<dbReference type="Proteomes" id="UP000014071">
    <property type="component" value="Unassembled WGS sequence"/>
</dbReference>
<reference evidence="2" key="1">
    <citation type="journal article" date="2013" name="Genome Announc.">
        <title>Draft genome sequence of the basidiomycetous yeast-like fungus Pseudozyma hubeiensis SY62, which produces an abundant amount of the biosurfactant mannosylerythritol lipids.</title>
        <authorList>
            <person name="Konishi M."/>
            <person name="Hatada Y."/>
            <person name="Horiuchi J."/>
        </authorList>
    </citation>
    <scope>NUCLEOTIDE SEQUENCE [LARGE SCALE GENOMIC DNA]</scope>
    <source>
        <strain evidence="2">SY62</strain>
    </source>
</reference>
<sequence length="70" mass="7797">MGRETLQNAAEAFFEEARCLHSKPNDAAKRKHSLHSKRFPTDTVFHNSSVCYPMTSVDTSGQAMALPICQ</sequence>
<proteinExistence type="predicted"/>
<gene>
    <name evidence="1" type="ORF">PHSY_002960</name>
</gene>